<organism evidence="1 2">
    <name type="scientific">Iphiclides podalirius</name>
    <name type="common">scarce swallowtail</name>
    <dbReference type="NCBI Taxonomy" id="110791"/>
    <lineage>
        <taxon>Eukaryota</taxon>
        <taxon>Metazoa</taxon>
        <taxon>Ecdysozoa</taxon>
        <taxon>Arthropoda</taxon>
        <taxon>Hexapoda</taxon>
        <taxon>Insecta</taxon>
        <taxon>Pterygota</taxon>
        <taxon>Neoptera</taxon>
        <taxon>Endopterygota</taxon>
        <taxon>Lepidoptera</taxon>
        <taxon>Glossata</taxon>
        <taxon>Ditrysia</taxon>
        <taxon>Papilionoidea</taxon>
        <taxon>Papilionidae</taxon>
        <taxon>Papilioninae</taxon>
        <taxon>Iphiclides</taxon>
    </lineage>
</organism>
<reference evidence="1" key="1">
    <citation type="submission" date="2022-03" db="EMBL/GenBank/DDBJ databases">
        <authorList>
            <person name="Martin H S."/>
        </authorList>
    </citation>
    <scope>NUCLEOTIDE SEQUENCE</scope>
</reference>
<evidence type="ECO:0000313" key="1">
    <source>
        <dbReference type="EMBL" id="CAH2055005.1"/>
    </source>
</evidence>
<gene>
    <name evidence="1" type="ORF">IPOD504_LOCUS8885</name>
</gene>
<dbReference type="Proteomes" id="UP000837857">
    <property type="component" value="Chromosome 21"/>
</dbReference>
<evidence type="ECO:0000313" key="2">
    <source>
        <dbReference type="Proteomes" id="UP000837857"/>
    </source>
</evidence>
<accession>A0ABN8IHK1</accession>
<dbReference type="EMBL" id="OW152833">
    <property type="protein sequence ID" value="CAH2055005.1"/>
    <property type="molecule type" value="Genomic_DNA"/>
</dbReference>
<name>A0ABN8IHK1_9NEOP</name>
<protein>
    <submittedName>
        <fullName evidence="1">Uncharacterized protein</fullName>
    </submittedName>
</protein>
<keyword evidence="2" id="KW-1185">Reference proteome</keyword>
<sequence length="84" mass="9693">MSRRLVENGAILFVKKIKAHRIEVNLLQLYEDVRSRRSPFVMNGDGDGAVEYTTKLSPHPRYKRDPNIFVDNEEIGQQPRVVAI</sequence>
<feature type="non-terminal residue" evidence="1">
    <location>
        <position position="1"/>
    </location>
</feature>
<proteinExistence type="predicted"/>